<dbReference type="RefSeq" id="YP_010002511.1">
    <property type="nucleotide sequence ID" value="NC_053245.1"/>
</dbReference>
<keyword evidence="2" id="KW-1185">Reference proteome</keyword>
<proteinExistence type="predicted"/>
<dbReference type="GeneID" id="63027062"/>
<evidence type="ECO:0000313" key="1">
    <source>
        <dbReference type="EMBL" id="AXQ60650.1"/>
    </source>
</evidence>
<protein>
    <submittedName>
        <fullName evidence="1">Uncharacterized protein</fullName>
    </submittedName>
</protein>
<evidence type="ECO:0000313" key="2">
    <source>
        <dbReference type="Proteomes" id="UP000262272"/>
    </source>
</evidence>
<name>A0A385DMT2_9CAUD</name>
<dbReference type="Proteomes" id="UP000262272">
    <property type="component" value="Segment"/>
</dbReference>
<reference evidence="1 2" key="1">
    <citation type="submission" date="2018-07" db="EMBL/GenBank/DDBJ databases">
        <authorList>
            <person name="Celious N.A."/>
            <person name="Jones R.M."/>
            <person name="Banks M.D."/>
            <person name="Grant A."/>
            <person name="McCray S.R."/>
            <person name="Melton Z.A."/>
            <person name="Mitchell A.N."/>
            <person name="Smalls C.A."/>
            <person name="Postiglione A.E."/>
            <person name="Patwardhan S."/>
            <person name="Newman R.H."/>
            <person name="Coomans R.J."/>
            <person name="Warner M.H."/>
            <person name="Garlena R.A."/>
            <person name="Russell D.A."/>
            <person name="Pope W.H."/>
            <person name="Jacobs-Sera D."/>
            <person name="Hatfull G.F."/>
        </authorList>
    </citation>
    <scope>NUCLEOTIDE SEQUENCE [LARGE SCALE GENOMIC DNA]</scope>
</reference>
<dbReference type="EMBL" id="MH669000">
    <property type="protein sequence ID" value="AXQ60650.1"/>
    <property type="molecule type" value="Genomic_DNA"/>
</dbReference>
<sequence length="90" mass="10124">MTTPADDEQLEDEQPVYVTADDVAAFHDAGGGYWWLTTDGKVMITKRMIEGARRVYLMPWDQAWFDQWGGDWAAAADQLNTLIGENLSAQ</sequence>
<organism evidence="1 2">
    <name type="scientific">Gordonia phage Ali17</name>
    <dbReference type="NCBI Taxonomy" id="2301561"/>
    <lineage>
        <taxon>Viruses</taxon>
        <taxon>Duplodnaviria</taxon>
        <taxon>Heunggongvirae</taxon>
        <taxon>Uroviricota</taxon>
        <taxon>Caudoviricetes</taxon>
        <taxon>Stackebrandtviridae</taxon>
        <taxon>Schenleyvirinae</taxon>
        <taxon>Leonardvirus</taxon>
        <taxon>Leonardvirus ali17</taxon>
    </lineage>
</organism>
<dbReference type="KEGG" id="vg:63027062"/>
<gene>
    <name evidence="1" type="primary">34</name>
    <name evidence="1" type="ORF">SEA_ALI17_34</name>
</gene>
<accession>A0A385DMT2</accession>